<proteinExistence type="predicted"/>
<dbReference type="EMBL" id="QRWT01000002">
    <property type="protein sequence ID" value="RGT57253.1"/>
    <property type="molecule type" value="Genomic_DNA"/>
</dbReference>
<comment type="caution">
    <text evidence="1">The sequence shown here is derived from an EMBL/GenBank/DDBJ whole genome shotgun (WGS) entry which is preliminary data.</text>
</comment>
<dbReference type="Proteomes" id="UP000284772">
    <property type="component" value="Unassembled WGS sequence"/>
</dbReference>
<dbReference type="RefSeq" id="WP_115502963.1">
    <property type="nucleotide sequence ID" value="NZ_CABMMK010000004.1"/>
</dbReference>
<dbReference type="AlphaFoldDB" id="A0A3E4KX90"/>
<name>A0A3E4KX90_9BACE</name>
<evidence type="ECO:0000313" key="1">
    <source>
        <dbReference type="EMBL" id="RGT57253.1"/>
    </source>
</evidence>
<protein>
    <submittedName>
        <fullName evidence="1">Uncharacterized protein</fullName>
    </submittedName>
</protein>
<accession>A0A3E4KX90</accession>
<sequence length="376" mass="42704">MRLNLLYPSNWTDFQDLCFQLWKEMWRDPDAHPNGRNGQAQNGVDIWGKNMFDNDYSGVQCKGKNGNYKSLLTTDEIDSECKKAINFKPKLTSFIMATTSPRDVKVQQHCRNLTRKGAYPFSVDTWSWDDIEDEVQCRPTIMEHFYPDVKGATLLPEIQIPVFASVNKLHAFFSRPGLFNKLNSLALDVLKDLAYEIAINAFEHGKAGTFGIKVENDRVIFTDNGRKFDCTELLKGKGNGGKATIEYATGFFDITYKYDTKNILELSLPNNLDLDITSTNYTINFNAKDIFGRGAAERFVLNELMKVPTGCEKIIVDICGQANPAISCSFAVIDKLLQLKSTEQTVVVYLPENLYYKENIIDKYSNLPNVDIKIKK</sequence>
<organism evidence="1 2">
    <name type="scientific">Bacteroides intestinalis</name>
    <dbReference type="NCBI Taxonomy" id="329854"/>
    <lineage>
        <taxon>Bacteria</taxon>
        <taxon>Pseudomonadati</taxon>
        <taxon>Bacteroidota</taxon>
        <taxon>Bacteroidia</taxon>
        <taxon>Bacteroidales</taxon>
        <taxon>Bacteroidaceae</taxon>
        <taxon>Bacteroides</taxon>
    </lineage>
</organism>
<gene>
    <name evidence="1" type="ORF">DWX27_03540</name>
</gene>
<reference evidence="1 2" key="1">
    <citation type="submission" date="2018-08" db="EMBL/GenBank/DDBJ databases">
        <title>A genome reference for cultivated species of the human gut microbiota.</title>
        <authorList>
            <person name="Zou Y."/>
            <person name="Xue W."/>
            <person name="Luo G."/>
        </authorList>
    </citation>
    <scope>NUCLEOTIDE SEQUENCE [LARGE SCALE GENOMIC DNA]</scope>
    <source>
        <strain evidence="1 2">AF19-10AC</strain>
    </source>
</reference>
<evidence type="ECO:0000313" key="2">
    <source>
        <dbReference type="Proteomes" id="UP000284772"/>
    </source>
</evidence>